<proteinExistence type="predicted"/>
<dbReference type="AlphaFoldDB" id="A0A5C7BXR6"/>
<dbReference type="Proteomes" id="UP000321126">
    <property type="component" value="Unassembled WGS sequence"/>
</dbReference>
<evidence type="ECO:0000313" key="2">
    <source>
        <dbReference type="Proteomes" id="UP000321126"/>
    </source>
</evidence>
<comment type="caution">
    <text evidence="1">The sequence shown here is derived from an EMBL/GenBank/DDBJ whole genome shotgun (WGS) entry which is preliminary data.</text>
</comment>
<dbReference type="RefSeq" id="WP_147882617.1">
    <property type="nucleotide sequence ID" value="NZ_VOUQ01000018.1"/>
</dbReference>
<dbReference type="EMBL" id="VOUQ01000018">
    <property type="protein sequence ID" value="TXE27346.1"/>
    <property type="molecule type" value="Genomic_DNA"/>
</dbReference>
<sequence length="149" mass="17730">MKFSYRITKYKKYDPFGNLCSSDDEWTSFFDIGQKVSKSEYEMVEKEYVDFVINACNLFSAVGLCIKELEVNVDFFKYKNNDVVRGGDLEEVIRSILREDVWCKLVSDSFEFHFGYDFYMYFIFDAKNDDLIHEIRTSLTVQSYKSPYE</sequence>
<gene>
    <name evidence="1" type="ORF">FOT62_22515</name>
</gene>
<name>A0A5C7BXR6_SERMA</name>
<protein>
    <submittedName>
        <fullName evidence="1">Uncharacterized protein</fullName>
    </submittedName>
</protein>
<accession>A0A5C7BXR6</accession>
<reference evidence="1 2" key="1">
    <citation type="submission" date="2019-07" db="EMBL/GenBank/DDBJ databases">
        <title>Serratia strains were isolated from fresh produce.</title>
        <authorList>
            <person name="Cho G.-S."/>
            <person name="Stein M."/>
            <person name="Lee W."/>
            <person name="Suh S.H."/>
            <person name="Franz C.M.A.P."/>
        </authorList>
    </citation>
    <scope>NUCLEOTIDE SEQUENCE [LARGE SCALE GENOMIC DNA]</scope>
    <source>
        <strain evidence="1 2">S16</strain>
    </source>
</reference>
<organism evidence="1 2">
    <name type="scientific">Serratia marcescens</name>
    <dbReference type="NCBI Taxonomy" id="615"/>
    <lineage>
        <taxon>Bacteria</taxon>
        <taxon>Pseudomonadati</taxon>
        <taxon>Pseudomonadota</taxon>
        <taxon>Gammaproteobacteria</taxon>
        <taxon>Enterobacterales</taxon>
        <taxon>Yersiniaceae</taxon>
        <taxon>Serratia</taxon>
    </lineage>
</organism>
<evidence type="ECO:0000313" key="1">
    <source>
        <dbReference type="EMBL" id="TXE27346.1"/>
    </source>
</evidence>